<name>A0AAE3JFZ7_9FIRM</name>
<sequence length="275" mass="32426">MFGYITICRPELKVKEYDTYRTYYCGLCHSLKERYGQVPRLTLSFDMTFLAILLSGLYEEENRQSCGRCLLHPMQKHCQIQNACTDYAADMNILLSYYDLADDWFDDRNVKSLTMARILKKKVKKIRKNYPRQAQAVEQYVHNLSRLELEKSNDLDAAAGLTGRMFGEIFVMREDLWSPSLRRLGFFLGKFIYLMDAWEDLPKDLVSGSYNPWRHIPEEKREETSLQVLNMMMSECSLAFERLPIIENTGILRNILYSGVWNKYQQIKENQRNDV</sequence>
<evidence type="ECO:0000313" key="1">
    <source>
        <dbReference type="EMBL" id="MCC2231940.1"/>
    </source>
</evidence>
<reference evidence="1" key="1">
    <citation type="submission" date="2021-10" db="EMBL/GenBank/DDBJ databases">
        <title>Anaerobic single-cell dispensing facilitates the cultivation of human gut bacteria.</title>
        <authorList>
            <person name="Afrizal A."/>
        </authorList>
    </citation>
    <scope>NUCLEOTIDE SEQUENCE</scope>
    <source>
        <strain evidence="1">CLA-AA-H215</strain>
    </source>
</reference>
<dbReference type="Proteomes" id="UP001198182">
    <property type="component" value="Unassembled WGS sequence"/>
</dbReference>
<keyword evidence="2" id="KW-1185">Reference proteome</keyword>
<accession>A0AAE3JFZ7</accession>
<evidence type="ECO:0000313" key="2">
    <source>
        <dbReference type="Proteomes" id="UP001198182"/>
    </source>
</evidence>
<dbReference type="RefSeq" id="WP_308454426.1">
    <property type="nucleotide sequence ID" value="NZ_JAJEQR010000045.1"/>
</dbReference>
<proteinExistence type="predicted"/>
<organism evidence="1 2">
    <name type="scientific">Hominifimenecus microfluidus</name>
    <dbReference type="NCBI Taxonomy" id="2885348"/>
    <lineage>
        <taxon>Bacteria</taxon>
        <taxon>Bacillati</taxon>
        <taxon>Bacillota</taxon>
        <taxon>Clostridia</taxon>
        <taxon>Lachnospirales</taxon>
        <taxon>Lachnospiraceae</taxon>
        <taxon>Hominifimenecus</taxon>
    </lineage>
</organism>
<dbReference type="AlphaFoldDB" id="A0AAE3JFZ7"/>
<dbReference type="Pfam" id="PF18937">
    <property type="entry name" value="DUF5685"/>
    <property type="match status" value="1"/>
</dbReference>
<protein>
    <submittedName>
        <fullName evidence="1">DUF5685 family protein</fullName>
    </submittedName>
</protein>
<dbReference type="InterPro" id="IPR043740">
    <property type="entry name" value="DUF5685"/>
</dbReference>
<gene>
    <name evidence="1" type="ORF">LKD81_13200</name>
</gene>
<dbReference type="EMBL" id="JAJEQR010000045">
    <property type="protein sequence ID" value="MCC2231940.1"/>
    <property type="molecule type" value="Genomic_DNA"/>
</dbReference>
<comment type="caution">
    <text evidence="1">The sequence shown here is derived from an EMBL/GenBank/DDBJ whole genome shotgun (WGS) entry which is preliminary data.</text>
</comment>